<dbReference type="SUPFAM" id="SSF53474">
    <property type="entry name" value="alpha/beta-Hydrolases"/>
    <property type="match status" value="1"/>
</dbReference>
<dbReference type="InterPro" id="IPR011042">
    <property type="entry name" value="6-blade_b-propeller_TolB-like"/>
</dbReference>
<protein>
    <recommendedName>
        <fullName evidence="4">Acyl-peptide hydrolase</fullName>
    </recommendedName>
    <alternativeName>
        <fullName evidence="3">Acylaminoacyl-peptidase</fullName>
    </alternativeName>
</protein>
<evidence type="ECO:0000256" key="5">
    <source>
        <dbReference type="ARBA" id="ARBA00045885"/>
    </source>
</evidence>
<dbReference type="Proteomes" id="UP001059971">
    <property type="component" value="Chromosome 1"/>
</dbReference>
<organism evidence="8 9">
    <name type="scientific">Sphingomonas bisphenolicum</name>
    <dbReference type="NCBI Taxonomy" id="296544"/>
    <lineage>
        <taxon>Bacteria</taxon>
        <taxon>Pseudomonadati</taxon>
        <taxon>Pseudomonadota</taxon>
        <taxon>Alphaproteobacteria</taxon>
        <taxon>Sphingomonadales</taxon>
        <taxon>Sphingomonadaceae</taxon>
        <taxon>Sphingomonas</taxon>
    </lineage>
</organism>
<dbReference type="PANTHER" id="PTHR42776:SF27">
    <property type="entry name" value="DIPEPTIDYL PEPTIDASE FAMILY MEMBER 6"/>
    <property type="match status" value="1"/>
</dbReference>
<evidence type="ECO:0000313" key="9">
    <source>
        <dbReference type="Proteomes" id="UP001059971"/>
    </source>
</evidence>
<dbReference type="InterPro" id="IPR001375">
    <property type="entry name" value="Peptidase_S9_cat"/>
</dbReference>
<evidence type="ECO:0000259" key="7">
    <source>
        <dbReference type="Pfam" id="PF00326"/>
    </source>
</evidence>
<dbReference type="Gene3D" id="3.40.50.1820">
    <property type="entry name" value="alpha/beta hydrolase"/>
    <property type="match status" value="1"/>
</dbReference>
<proteinExistence type="predicted"/>
<evidence type="ECO:0000256" key="3">
    <source>
        <dbReference type="ARBA" id="ARBA00032284"/>
    </source>
</evidence>
<dbReference type="EMBL" id="AP018817">
    <property type="protein sequence ID" value="BBF68520.1"/>
    <property type="molecule type" value="Genomic_DNA"/>
</dbReference>
<evidence type="ECO:0000313" key="8">
    <source>
        <dbReference type="EMBL" id="BBF68520.1"/>
    </source>
</evidence>
<evidence type="ECO:0000256" key="4">
    <source>
        <dbReference type="ARBA" id="ARBA00032596"/>
    </source>
</evidence>
<dbReference type="InterPro" id="IPR002470">
    <property type="entry name" value="Peptidase_S9A"/>
</dbReference>
<dbReference type="SUPFAM" id="SSF69304">
    <property type="entry name" value="Tricorn protease N-terminal domain"/>
    <property type="match status" value="1"/>
</dbReference>
<dbReference type="Gene3D" id="2.120.10.30">
    <property type="entry name" value="TolB, C-terminal domain"/>
    <property type="match status" value="1"/>
</dbReference>
<dbReference type="InterPro" id="IPR002471">
    <property type="entry name" value="Pept_S9_AS"/>
</dbReference>
<evidence type="ECO:0000256" key="6">
    <source>
        <dbReference type="SAM" id="SignalP"/>
    </source>
</evidence>
<dbReference type="PROSITE" id="PS00708">
    <property type="entry name" value="PRO_ENDOPEP_SER"/>
    <property type="match status" value="1"/>
</dbReference>
<sequence>MRRLLAATALPLLMALPAAHPAIAQIATPHRPVTDPASLQSPVNPKARAVPVADIGASRTLGSVAWSIDGKQIFVATNLTGRTNIWRTDTAGSWPVQLTQSDDAQTGLTASADGHYVYFQQDVGGNEYSDIYRVSVDGGAVENLTNTPDRRESGMLPGPVGGLVALSTKLKSQGQTNVAVMDATGAVRVLTQEADPQYGWTPIAWIDGGKALIANRDRIDSKVGEVWRIDVASGAATKLIAKADTVYDAADATADGKWIAVNTDVGTGQIHAGLYDVAAKRWTWLKPTPWEQTASLFTRDGKTLIFGTNADTRSMLYAYDLATGAETALPIPPGVNYPVGREPRSPDGRTLMVNHSGADSPANLYLYDLATGGSRPATQLAIASLQPDVLPKSTVVTYKSFDGTLVSAIVTMPANLKRDGGNPAIVLPHGGPTGQAQDGYSRYATAFASRGYVVIQPNFRGSTGYGKAFQDGNYKDLGGGDLKDTIAAKDFLVKTGYVDAKRVGIFGGSYGGFMTLMAIGRAPDEFAAAVQWFGIINWRTMYRDQDEELKAYQRGLLGTPESDPKVYDAASPLTYIRAAKAPLLTIQGENDIRVPRGQAQEVHDILKAKGNVVETIFYPAEGHGFQKRENQLDSLTRTVAWFDRYLKPAAGQ</sequence>
<keyword evidence="2" id="KW-0007">Acetylation</keyword>
<gene>
    <name evidence="8" type="ORF">SBA_ch1_07200</name>
</gene>
<dbReference type="PANTHER" id="PTHR42776">
    <property type="entry name" value="SERINE PEPTIDASE S9 FAMILY MEMBER"/>
    <property type="match status" value="1"/>
</dbReference>
<dbReference type="Pfam" id="PF00326">
    <property type="entry name" value="Peptidase_S9"/>
    <property type="match status" value="1"/>
</dbReference>
<dbReference type="RefSeq" id="WP_261935928.1">
    <property type="nucleotide sequence ID" value="NZ_AP018817.1"/>
</dbReference>
<keyword evidence="1" id="KW-0378">Hydrolase</keyword>
<feature type="domain" description="Peptidase S9 prolyl oligopeptidase catalytic" evidence="7">
    <location>
        <begin position="444"/>
        <end position="647"/>
    </location>
</feature>
<dbReference type="InterPro" id="IPR029058">
    <property type="entry name" value="AB_hydrolase_fold"/>
</dbReference>
<dbReference type="PRINTS" id="PR00862">
    <property type="entry name" value="PROLIGOPTASE"/>
</dbReference>
<dbReference type="Gene3D" id="2.120.10.60">
    <property type="entry name" value="Tricorn protease N-terminal domain"/>
    <property type="match status" value="1"/>
</dbReference>
<evidence type="ECO:0000256" key="2">
    <source>
        <dbReference type="ARBA" id="ARBA00022990"/>
    </source>
</evidence>
<name>A0ABM7FXU1_9SPHN</name>
<keyword evidence="6" id="KW-0732">Signal</keyword>
<evidence type="ECO:0000256" key="1">
    <source>
        <dbReference type="ARBA" id="ARBA00022801"/>
    </source>
</evidence>
<comment type="function">
    <text evidence="5">This enzyme catalyzes the hydrolysis of the N-terminal peptide bond of an N-acetylated peptide to generate an N-acetylated amino acid and a peptide with a free N-terminus. It preferentially cleaves off Ac-Ala, Ac-Met and Ac-Ser. Also, involved in the degradation of oxidized and glycated proteins.</text>
</comment>
<feature type="signal peptide" evidence="6">
    <location>
        <begin position="1"/>
        <end position="24"/>
    </location>
</feature>
<reference evidence="8" key="1">
    <citation type="submission" date="2018-07" db="EMBL/GenBank/DDBJ databases">
        <title>Complete genome sequence of Sphingomonas bisphenolicum strain AO1, a bisphenol A degradative bacterium isolated from Japanese farm field.</title>
        <authorList>
            <person name="Murakami M."/>
            <person name="Koh M."/>
            <person name="Koba S."/>
            <person name="Matsumura Y."/>
        </authorList>
    </citation>
    <scope>NUCLEOTIDE SEQUENCE</scope>
    <source>
        <strain evidence="8">AO1</strain>
    </source>
</reference>
<keyword evidence="9" id="KW-1185">Reference proteome</keyword>
<accession>A0ABM7FXU1</accession>
<feature type="chain" id="PRO_5047473217" description="Acyl-peptide hydrolase" evidence="6">
    <location>
        <begin position="25"/>
        <end position="652"/>
    </location>
</feature>